<sequence length="300" mass="32270">MSFNGKVIVTIAPTGGVVKKSQNPHLPTQPNEIAEDVYRCYGAGASIVALHARRPDDAATCNPEIYQDINSRILAKCGIIINNSTGGGIDGDMVRSLEAGLDEVIFEERLKGLEAGADMATFDAHSVLASFGGRDVVVNTSPSRCDIMAKRFQETGIKPEWECFSLSHLLQDPIRLINQGFDKPPYWINFVLGADRAIQGALPYSPQILDLLIGNLPKGAMFCVSGVGRAQLPATTHAVLAGGHVRVGLEDNLYLEPGMLATNVRLVDKTVKIIRELGYEPATTVEARAMLGLAPHKQPG</sequence>
<comment type="cofactor">
    <cofactor evidence="1">
        <name>Zn(2+)</name>
        <dbReference type="ChEBI" id="CHEBI:29105"/>
    </cofactor>
</comment>
<dbReference type="InterPro" id="IPR013785">
    <property type="entry name" value="Aldolase_TIM"/>
</dbReference>
<comment type="caution">
    <text evidence="5">The sequence shown here is derived from an EMBL/GenBank/DDBJ whole genome shotgun (WGS) entry which is preliminary data.</text>
</comment>
<proteinExistence type="predicted"/>
<dbReference type="Pfam" id="PF05853">
    <property type="entry name" value="BKACE"/>
    <property type="match status" value="1"/>
</dbReference>
<dbReference type="InterPro" id="IPR008567">
    <property type="entry name" value="BKACE"/>
</dbReference>
<evidence type="ECO:0000256" key="2">
    <source>
        <dbReference type="ARBA" id="ARBA00022679"/>
    </source>
</evidence>
<dbReference type="RefSeq" id="WP_057742268.1">
    <property type="nucleotide sequence ID" value="NZ_LJYG01000019.1"/>
</dbReference>
<dbReference type="AlphaFoldDB" id="A0A0R3E9D8"/>
<dbReference type="EMBL" id="LJYG01000019">
    <property type="protein sequence ID" value="KRQ17069.1"/>
    <property type="molecule type" value="Genomic_DNA"/>
</dbReference>
<evidence type="ECO:0000313" key="6">
    <source>
        <dbReference type="Proteomes" id="UP000051936"/>
    </source>
</evidence>
<dbReference type="PANTHER" id="PTHR37418">
    <property type="entry name" value="3-KETO-5-AMINOHEXANOATE CLEAVAGE ENZYME-RELATED"/>
    <property type="match status" value="1"/>
</dbReference>
<evidence type="ECO:0000256" key="1">
    <source>
        <dbReference type="ARBA" id="ARBA00001947"/>
    </source>
</evidence>
<keyword evidence="6" id="KW-1185">Reference proteome</keyword>
<name>A0A0R3E9D8_9BRAD</name>
<organism evidence="5 6">
    <name type="scientific">Bradyrhizobium manausense</name>
    <dbReference type="NCBI Taxonomy" id="989370"/>
    <lineage>
        <taxon>Bacteria</taxon>
        <taxon>Pseudomonadati</taxon>
        <taxon>Pseudomonadota</taxon>
        <taxon>Alphaproteobacteria</taxon>
        <taxon>Hyphomicrobiales</taxon>
        <taxon>Nitrobacteraceae</taxon>
        <taxon>Bradyrhizobium</taxon>
    </lineage>
</organism>
<dbReference type="GO" id="GO:0046872">
    <property type="term" value="F:metal ion binding"/>
    <property type="evidence" value="ECO:0007669"/>
    <property type="project" value="UniProtKB-KW"/>
</dbReference>
<keyword evidence="2" id="KW-0808">Transferase</keyword>
<keyword evidence="3" id="KW-0479">Metal-binding</keyword>
<dbReference type="Proteomes" id="UP000051936">
    <property type="component" value="Unassembled WGS sequence"/>
</dbReference>
<protein>
    <submittedName>
        <fullName evidence="5">3-keto-5-aminohexanoate cleavage protein</fullName>
    </submittedName>
</protein>
<dbReference type="STRING" id="989370.AOQ71_03990"/>
<accession>A0A0R3E9D8</accession>
<dbReference type="GO" id="GO:0043720">
    <property type="term" value="F:3-keto-5-aminohexanoate cleavage activity"/>
    <property type="evidence" value="ECO:0007669"/>
    <property type="project" value="InterPro"/>
</dbReference>
<dbReference type="PANTHER" id="PTHR37418:SF2">
    <property type="entry name" value="3-KETO-5-AMINOHEXANOATE CLEAVAGE ENZYME"/>
    <property type="match status" value="1"/>
</dbReference>
<keyword evidence="4" id="KW-0862">Zinc</keyword>
<reference evidence="5 6" key="1">
    <citation type="submission" date="2015-09" db="EMBL/GenBank/DDBJ databases">
        <title>Draft Genome Sequence of Bradyrhizobium manausense Strain BR 3351T, a Novel Symbiotic Nitrogen-Fixing Alphaproteobacterium Isolated from Brazilian Amazon Rain Forest.</title>
        <authorList>
            <person name="De Araujo J.L."/>
            <person name="Zilli J.E."/>
        </authorList>
    </citation>
    <scope>NUCLEOTIDE SEQUENCE [LARGE SCALE GENOMIC DNA]</scope>
    <source>
        <strain evidence="5 6">BR3351</strain>
    </source>
</reference>
<evidence type="ECO:0000256" key="4">
    <source>
        <dbReference type="ARBA" id="ARBA00022833"/>
    </source>
</evidence>
<evidence type="ECO:0000313" key="5">
    <source>
        <dbReference type="EMBL" id="KRQ17069.1"/>
    </source>
</evidence>
<dbReference type="OrthoDB" id="9805277at2"/>
<dbReference type="Gene3D" id="3.20.20.70">
    <property type="entry name" value="Aldolase class I"/>
    <property type="match status" value="1"/>
</dbReference>
<evidence type="ECO:0000256" key="3">
    <source>
        <dbReference type="ARBA" id="ARBA00022723"/>
    </source>
</evidence>
<gene>
    <name evidence="5" type="ORF">AOQ71_03990</name>
</gene>